<dbReference type="RefSeq" id="WP_344525790.1">
    <property type="nucleotide sequence ID" value="NZ_BAAAPE010000005.1"/>
</dbReference>
<proteinExistence type="predicted"/>
<evidence type="ECO:0008006" key="7">
    <source>
        <dbReference type="Google" id="ProtNLM"/>
    </source>
</evidence>
<dbReference type="EMBL" id="BAAAPE010000005">
    <property type="protein sequence ID" value="GAA2068771.1"/>
    <property type="molecule type" value="Genomic_DNA"/>
</dbReference>
<dbReference type="Pfam" id="PF00353">
    <property type="entry name" value="HemolysinCabind"/>
    <property type="match status" value="2"/>
</dbReference>
<dbReference type="InterPro" id="IPR011049">
    <property type="entry name" value="Serralysin-like_metalloprot_C"/>
</dbReference>
<dbReference type="InterPro" id="IPR001343">
    <property type="entry name" value="Hemolysn_Ca-bd"/>
</dbReference>
<organism evidence="5 6">
    <name type="scientific">Streptomyces albiaxialis</name>
    <dbReference type="NCBI Taxonomy" id="329523"/>
    <lineage>
        <taxon>Bacteria</taxon>
        <taxon>Bacillati</taxon>
        <taxon>Actinomycetota</taxon>
        <taxon>Actinomycetes</taxon>
        <taxon>Kitasatosporales</taxon>
        <taxon>Streptomycetaceae</taxon>
        <taxon>Streptomyces</taxon>
    </lineage>
</organism>
<feature type="chain" id="PRO_5046416200" description="Calcium-binding protein" evidence="4">
    <location>
        <begin position="35"/>
        <end position="290"/>
    </location>
</feature>
<dbReference type="PANTHER" id="PTHR38340:SF1">
    <property type="entry name" value="S-LAYER PROTEIN"/>
    <property type="match status" value="1"/>
</dbReference>
<feature type="compositionally biased region" description="Basic and acidic residues" evidence="3">
    <location>
        <begin position="249"/>
        <end position="269"/>
    </location>
</feature>
<sequence>MSSRPGSRGIRRALTVSTLAPVLGLGLAVPVALAGPAAGAEPVATASVNEYGWHLTYTAAPGQTNKVAIAQSYTDDRSKFTYVIDDSVPVEAGNGCSHPDGADKTRISCTVEAPESQSPLESMEMDLGDGDDSATFDNATDQVYYFNSVRLGDGKDEWNSDHGGRTDGAQVHGGADDDVLATGAYGSAAGDDGDDTVSTADGGEFLDGGAGDDVLHGGKGDQILRADDGDDTVTGGDGNDEMYGGRGNDVLRGDAGDDRMWGNSGDDKLYGGPGKDTISGGPGRNVVVQD</sequence>
<evidence type="ECO:0000256" key="3">
    <source>
        <dbReference type="SAM" id="MobiDB-lite"/>
    </source>
</evidence>
<evidence type="ECO:0000256" key="2">
    <source>
        <dbReference type="ARBA" id="ARBA00022525"/>
    </source>
</evidence>
<keyword evidence="2" id="KW-0964">Secreted</keyword>
<dbReference type="Proteomes" id="UP001500016">
    <property type="component" value="Unassembled WGS sequence"/>
</dbReference>
<feature type="compositionally biased region" description="Basic and acidic residues" evidence="3">
    <location>
        <begin position="155"/>
        <end position="165"/>
    </location>
</feature>
<feature type="region of interest" description="Disordered" evidence="3">
    <location>
        <begin position="155"/>
        <end position="290"/>
    </location>
</feature>
<evidence type="ECO:0000313" key="6">
    <source>
        <dbReference type="Proteomes" id="UP001500016"/>
    </source>
</evidence>
<dbReference type="Gene3D" id="2.150.10.10">
    <property type="entry name" value="Serralysin-like metalloprotease, C-terminal"/>
    <property type="match status" value="1"/>
</dbReference>
<comment type="subcellular location">
    <subcellularLocation>
        <location evidence="1">Secreted</location>
    </subcellularLocation>
</comment>
<gene>
    <name evidence="5" type="ORF">GCM10009801_17410</name>
</gene>
<accession>A0ABP5H8U8</accession>
<evidence type="ECO:0000313" key="5">
    <source>
        <dbReference type="EMBL" id="GAA2068771.1"/>
    </source>
</evidence>
<evidence type="ECO:0000256" key="4">
    <source>
        <dbReference type="SAM" id="SignalP"/>
    </source>
</evidence>
<dbReference type="SUPFAM" id="SSF51120">
    <property type="entry name" value="beta-Roll"/>
    <property type="match status" value="1"/>
</dbReference>
<feature type="signal peptide" evidence="4">
    <location>
        <begin position="1"/>
        <end position="34"/>
    </location>
</feature>
<dbReference type="PANTHER" id="PTHR38340">
    <property type="entry name" value="S-LAYER PROTEIN"/>
    <property type="match status" value="1"/>
</dbReference>
<dbReference type="PRINTS" id="PR00313">
    <property type="entry name" value="CABNDNGRPT"/>
</dbReference>
<keyword evidence="4" id="KW-0732">Signal</keyword>
<dbReference type="InterPro" id="IPR050557">
    <property type="entry name" value="RTX_toxin/Mannuronan_C5-epim"/>
</dbReference>
<protein>
    <recommendedName>
        <fullName evidence="7">Calcium-binding protein</fullName>
    </recommendedName>
</protein>
<keyword evidence="6" id="KW-1185">Reference proteome</keyword>
<evidence type="ECO:0000256" key="1">
    <source>
        <dbReference type="ARBA" id="ARBA00004613"/>
    </source>
</evidence>
<comment type="caution">
    <text evidence="5">The sequence shown here is derived from an EMBL/GenBank/DDBJ whole genome shotgun (WGS) entry which is preliminary data.</text>
</comment>
<name>A0ABP5H8U8_9ACTN</name>
<feature type="compositionally biased region" description="Basic and acidic residues" evidence="3">
    <location>
        <begin position="213"/>
        <end position="227"/>
    </location>
</feature>
<reference evidence="6" key="1">
    <citation type="journal article" date="2019" name="Int. J. Syst. Evol. Microbiol.">
        <title>The Global Catalogue of Microorganisms (GCM) 10K type strain sequencing project: providing services to taxonomists for standard genome sequencing and annotation.</title>
        <authorList>
            <consortium name="The Broad Institute Genomics Platform"/>
            <consortium name="The Broad Institute Genome Sequencing Center for Infectious Disease"/>
            <person name="Wu L."/>
            <person name="Ma J."/>
        </authorList>
    </citation>
    <scope>NUCLEOTIDE SEQUENCE [LARGE SCALE GENOMIC DNA]</scope>
    <source>
        <strain evidence="6">JCM 15478</strain>
    </source>
</reference>
<feature type="compositionally biased region" description="Low complexity" evidence="3">
    <location>
        <begin position="181"/>
        <end position="203"/>
    </location>
</feature>